<evidence type="ECO:0000313" key="9">
    <source>
        <dbReference type="Proteomes" id="UP001445076"/>
    </source>
</evidence>
<reference evidence="8 9" key="1">
    <citation type="journal article" date="2024" name="BMC Genomics">
        <title>Genome assembly of redclaw crayfish (Cherax quadricarinatus) provides insights into its immune adaptation and hypoxia tolerance.</title>
        <authorList>
            <person name="Liu Z."/>
            <person name="Zheng J."/>
            <person name="Li H."/>
            <person name="Fang K."/>
            <person name="Wang S."/>
            <person name="He J."/>
            <person name="Zhou D."/>
            <person name="Weng S."/>
            <person name="Chi M."/>
            <person name="Gu Z."/>
            <person name="He J."/>
            <person name="Li F."/>
            <person name="Wang M."/>
        </authorList>
    </citation>
    <scope>NUCLEOTIDE SEQUENCE [LARGE SCALE GENOMIC DNA]</scope>
    <source>
        <strain evidence="8">ZL_2023a</strain>
    </source>
</reference>
<evidence type="ECO:0000256" key="3">
    <source>
        <dbReference type="ARBA" id="ARBA00022692"/>
    </source>
</evidence>
<dbReference type="SUPFAM" id="SSF103473">
    <property type="entry name" value="MFS general substrate transporter"/>
    <property type="match status" value="2"/>
</dbReference>
<evidence type="ECO:0000313" key="8">
    <source>
        <dbReference type="EMBL" id="KAK8743240.1"/>
    </source>
</evidence>
<dbReference type="PANTHER" id="PTHR23510:SF3">
    <property type="entry name" value="MAJOR FACILITATOR SUPERFAMILY DOMAIN-CONTAINING PROTEIN 8"/>
    <property type="match status" value="1"/>
</dbReference>
<dbReference type="Proteomes" id="UP001445076">
    <property type="component" value="Unassembled WGS sequence"/>
</dbReference>
<evidence type="ECO:0000256" key="6">
    <source>
        <dbReference type="SAM" id="Phobius"/>
    </source>
</evidence>
<dbReference type="EMBL" id="JARKIK010000025">
    <property type="protein sequence ID" value="KAK8743240.1"/>
    <property type="molecule type" value="Genomic_DNA"/>
</dbReference>
<feature type="transmembrane region" description="Helical" evidence="6">
    <location>
        <begin position="343"/>
        <end position="364"/>
    </location>
</feature>
<gene>
    <name evidence="8" type="ORF">OTU49_001325</name>
</gene>
<dbReference type="InterPro" id="IPR020846">
    <property type="entry name" value="MFS_dom"/>
</dbReference>
<feature type="transmembrane region" description="Helical" evidence="6">
    <location>
        <begin position="98"/>
        <end position="118"/>
    </location>
</feature>
<dbReference type="InterPro" id="IPR011701">
    <property type="entry name" value="MFS"/>
</dbReference>
<comment type="caution">
    <text evidence="8">The sequence shown here is derived from an EMBL/GenBank/DDBJ whole genome shotgun (WGS) entry which is preliminary data.</text>
</comment>
<feature type="transmembrane region" description="Helical" evidence="6">
    <location>
        <begin position="302"/>
        <end position="323"/>
    </location>
</feature>
<feature type="transmembrane region" description="Helical" evidence="6">
    <location>
        <begin position="571"/>
        <end position="593"/>
    </location>
</feature>
<accession>A0AAW0XJS9</accession>
<evidence type="ECO:0000256" key="4">
    <source>
        <dbReference type="ARBA" id="ARBA00022989"/>
    </source>
</evidence>
<evidence type="ECO:0000256" key="1">
    <source>
        <dbReference type="ARBA" id="ARBA00004127"/>
    </source>
</evidence>
<dbReference type="AlphaFoldDB" id="A0AAW0XJS9"/>
<dbReference type="GO" id="GO:0012505">
    <property type="term" value="C:endomembrane system"/>
    <property type="evidence" value="ECO:0007669"/>
    <property type="project" value="UniProtKB-SubCell"/>
</dbReference>
<feature type="transmembrane region" description="Helical" evidence="6">
    <location>
        <begin position="192"/>
        <end position="219"/>
    </location>
</feature>
<evidence type="ECO:0000256" key="5">
    <source>
        <dbReference type="ARBA" id="ARBA00023136"/>
    </source>
</evidence>
<keyword evidence="9" id="KW-1185">Reference proteome</keyword>
<feature type="transmembrane region" description="Helical" evidence="6">
    <location>
        <begin position="376"/>
        <end position="395"/>
    </location>
</feature>
<keyword evidence="3 6" id="KW-0812">Transmembrane</keyword>
<evidence type="ECO:0000259" key="7">
    <source>
        <dbReference type="PROSITE" id="PS50850"/>
    </source>
</evidence>
<protein>
    <recommendedName>
        <fullName evidence="7">Major facilitator superfamily (MFS) profile domain-containing protein</fullName>
    </recommendedName>
</protein>
<dbReference type="Pfam" id="PF07690">
    <property type="entry name" value="MFS_1"/>
    <property type="match status" value="2"/>
</dbReference>
<reference evidence="8" key="2">
    <citation type="submission" date="2024-01" db="EMBL/GenBank/DDBJ databases">
        <authorList>
            <person name="He J."/>
            <person name="Wang M."/>
            <person name="Zheng J."/>
            <person name="Liu Z."/>
        </authorList>
    </citation>
    <scope>NUCLEOTIDE SEQUENCE</scope>
    <source>
        <strain evidence="8">ZL_2023a</strain>
        <tissue evidence="8">Muscle</tissue>
    </source>
</reference>
<dbReference type="EMBL" id="JARKIK010000025">
    <property type="protein sequence ID" value="KAK8743241.1"/>
    <property type="molecule type" value="Genomic_DNA"/>
</dbReference>
<dbReference type="InterPro" id="IPR036259">
    <property type="entry name" value="MFS_trans_sf"/>
</dbReference>
<dbReference type="Gene3D" id="1.20.1250.20">
    <property type="entry name" value="MFS general substrate transporter like domains"/>
    <property type="match status" value="2"/>
</dbReference>
<comment type="subcellular location">
    <subcellularLocation>
        <location evidence="1">Endomembrane system</location>
        <topology evidence="1">Multi-pass membrane protein</topology>
    </subcellularLocation>
</comment>
<dbReference type="GO" id="GO:0005765">
    <property type="term" value="C:lysosomal membrane"/>
    <property type="evidence" value="ECO:0007669"/>
    <property type="project" value="TreeGrafter"/>
</dbReference>
<feature type="transmembrane region" description="Helical" evidence="6">
    <location>
        <begin position="157"/>
        <end position="180"/>
    </location>
</feature>
<dbReference type="GO" id="GO:0022857">
    <property type="term" value="F:transmembrane transporter activity"/>
    <property type="evidence" value="ECO:0007669"/>
    <property type="project" value="InterPro"/>
</dbReference>
<feature type="transmembrane region" description="Helical" evidence="6">
    <location>
        <begin position="635"/>
        <end position="655"/>
    </location>
</feature>
<dbReference type="PANTHER" id="PTHR23510">
    <property type="entry name" value="INNER MEMBRANE TRANSPORT PROTEIN YAJR"/>
    <property type="match status" value="1"/>
</dbReference>
<dbReference type="InterPro" id="IPR051068">
    <property type="entry name" value="MFS_Domain-Containing_Protein"/>
</dbReference>
<proteinExistence type="predicted"/>
<feature type="transmembrane region" description="Helical" evidence="6">
    <location>
        <begin position="130"/>
        <end position="151"/>
    </location>
</feature>
<evidence type="ECO:0000256" key="2">
    <source>
        <dbReference type="ARBA" id="ARBA00022448"/>
    </source>
</evidence>
<keyword evidence="4 6" id="KW-1133">Transmembrane helix</keyword>
<keyword evidence="2" id="KW-0813">Transport</keyword>
<feature type="domain" description="Major facilitator superfamily (MFS) profile" evidence="7">
    <location>
        <begin position="61"/>
        <end position="659"/>
    </location>
</feature>
<feature type="transmembrane region" description="Helical" evidence="6">
    <location>
        <begin position="63"/>
        <end position="86"/>
    </location>
</feature>
<feature type="transmembrane region" description="Helical" evidence="6">
    <location>
        <begin position="605"/>
        <end position="629"/>
    </location>
</feature>
<dbReference type="PROSITE" id="PS50850">
    <property type="entry name" value="MFS"/>
    <property type="match status" value="1"/>
</dbReference>
<organism evidence="8 9">
    <name type="scientific">Cherax quadricarinatus</name>
    <name type="common">Australian red claw crayfish</name>
    <dbReference type="NCBI Taxonomy" id="27406"/>
    <lineage>
        <taxon>Eukaryota</taxon>
        <taxon>Metazoa</taxon>
        <taxon>Ecdysozoa</taxon>
        <taxon>Arthropoda</taxon>
        <taxon>Crustacea</taxon>
        <taxon>Multicrustacea</taxon>
        <taxon>Malacostraca</taxon>
        <taxon>Eumalacostraca</taxon>
        <taxon>Eucarida</taxon>
        <taxon>Decapoda</taxon>
        <taxon>Pleocyemata</taxon>
        <taxon>Astacidea</taxon>
        <taxon>Parastacoidea</taxon>
        <taxon>Parastacidae</taxon>
        <taxon>Cherax</taxon>
    </lineage>
</organism>
<sequence>MPAQVADAGLEEASAEVLIKPNRVRASFKANNGNGASVHIPEDESPPVLEIPSERRARRRSHYVVYVTTFVMSIGFSIVLTGVWPYLQQLDPGVSKEFLGWVIAANPLGQMLISPLLGYWGNKAKSNRGAFLFTLVTFTIGNGIYAILSVFGSSARIVMILSRFLVGMSSANIAIVRSYISASTTTAERTTAVALTSAAQGLGFIIGPAIQTALAVAFAHNTSSFKNSTLSGEGKVEEAVTEEVWVEWNMYSSTGWIGVFLGLINFFLFFPCVYQECPIAAREAMLQKRMLKDNSTTLPKPDYVCVIGVLFSFFIFLFIYVLLETIIVPMCIDLYAWSDEKAITIVGIGLSLAGALSIIMYALTSVLTRRFDERKVFIFLGLIPMTLGMILNFPMGNTYPKIKNCTIESLLHESFDSTLTSIPDPLELSLTTLPGVHNIAKNEKQPFTLLPEELGIINKERRPSTPSTIVEEMSSTSKMPEASVFLGKTDKMNIIDEEMAFSTVSSLMLNTIGSDMELSALISQMNTTGSEDNIHARRRRHIIRDGVCHDLGCPPEQEWCYYTPIIEIPQLAVSAFLAIIGYPVAFTLSSSFFSKLLGPKPQGVWMGILTSTGGLSRVVGPIFVSYLYTALGTRWTFGILFLLMCIVVVEICFLYPKLIPMKICRAK</sequence>
<keyword evidence="5 6" id="KW-0472">Membrane</keyword>
<name>A0AAW0XJS9_CHEQU</name>
<feature type="transmembrane region" description="Helical" evidence="6">
    <location>
        <begin position="255"/>
        <end position="281"/>
    </location>
</feature>